<feature type="compositionally biased region" description="Basic and acidic residues" evidence="6">
    <location>
        <begin position="37"/>
        <end position="57"/>
    </location>
</feature>
<gene>
    <name evidence="13" type="ORF">Amon01_000113300</name>
</gene>
<dbReference type="Gene3D" id="3.30.70.3030">
    <property type="match status" value="1"/>
</dbReference>
<feature type="domain" description="Nrap protein" evidence="12">
    <location>
        <begin position="1067"/>
        <end position="1158"/>
    </location>
</feature>
<proteinExistence type="inferred from homology"/>
<keyword evidence="4 5" id="KW-0539">Nucleus</keyword>
<dbReference type="Gene3D" id="3.30.70.3020">
    <property type="match status" value="1"/>
</dbReference>
<feature type="domain" description="Nrap protein" evidence="10">
    <location>
        <begin position="706"/>
        <end position="882"/>
    </location>
</feature>
<dbReference type="Proteomes" id="UP001165063">
    <property type="component" value="Unassembled WGS sequence"/>
</dbReference>
<dbReference type="InterPro" id="IPR035371">
    <property type="entry name" value="Nrap_D6"/>
</dbReference>
<comment type="similarity">
    <text evidence="2 5">Belongs to the NRAP family.</text>
</comment>
<evidence type="ECO:0000259" key="12">
    <source>
        <dbReference type="Pfam" id="PF17407"/>
    </source>
</evidence>
<dbReference type="InterPro" id="IPR035367">
    <property type="entry name" value="Nrap_D2"/>
</dbReference>
<evidence type="ECO:0000256" key="6">
    <source>
        <dbReference type="SAM" id="MobiDB-lite"/>
    </source>
</evidence>
<evidence type="ECO:0000259" key="7">
    <source>
        <dbReference type="Pfam" id="PF03813"/>
    </source>
</evidence>
<dbReference type="InterPro" id="IPR035368">
    <property type="entry name" value="Nrap_D3"/>
</dbReference>
<dbReference type="GO" id="GO:0034456">
    <property type="term" value="C:UTP-C complex"/>
    <property type="evidence" value="ECO:0007669"/>
    <property type="project" value="TreeGrafter"/>
</dbReference>
<dbReference type="GO" id="GO:0006364">
    <property type="term" value="P:rRNA processing"/>
    <property type="evidence" value="ECO:0007669"/>
    <property type="project" value="UniProtKB-KW"/>
</dbReference>
<dbReference type="GO" id="GO:0003723">
    <property type="term" value="F:RNA binding"/>
    <property type="evidence" value="ECO:0007669"/>
    <property type="project" value="UniProtKB-KW"/>
</dbReference>
<dbReference type="Pfam" id="PF17406">
    <property type="entry name" value="Nrap_D5"/>
    <property type="match status" value="1"/>
</dbReference>
<dbReference type="Pfam" id="PF17403">
    <property type="entry name" value="Nrap_D2"/>
    <property type="match status" value="1"/>
</dbReference>
<dbReference type="PANTHER" id="PTHR17972:SF0">
    <property type="entry name" value="NUCLEOLAR PROTEIN 6"/>
    <property type="match status" value="1"/>
</dbReference>
<evidence type="ECO:0000256" key="4">
    <source>
        <dbReference type="ARBA" id="ARBA00023242"/>
    </source>
</evidence>
<feature type="domain" description="Nrap protein" evidence="9">
    <location>
        <begin position="512"/>
        <end position="668"/>
    </location>
</feature>
<keyword evidence="3 5" id="KW-0694">RNA-binding</keyword>
<dbReference type="Pfam" id="PF17404">
    <property type="entry name" value="Nrap_D3"/>
    <property type="match status" value="1"/>
</dbReference>
<dbReference type="AlphaFoldDB" id="A0A9W7DE87"/>
<evidence type="ECO:0000256" key="5">
    <source>
        <dbReference type="RuleBase" id="RU364032"/>
    </source>
</evidence>
<feature type="compositionally biased region" description="Polar residues" evidence="6">
    <location>
        <begin position="9"/>
        <end position="36"/>
    </location>
</feature>
<dbReference type="Pfam" id="PF03813">
    <property type="entry name" value="Nrap"/>
    <property type="match status" value="1"/>
</dbReference>
<evidence type="ECO:0000256" key="3">
    <source>
        <dbReference type="ARBA" id="ARBA00022884"/>
    </source>
</evidence>
<dbReference type="InterPro" id="IPR005554">
    <property type="entry name" value="NOL6/Upt22"/>
</dbReference>
<dbReference type="InterPro" id="IPR035369">
    <property type="entry name" value="Nrap_D4"/>
</dbReference>
<dbReference type="GO" id="GO:0006409">
    <property type="term" value="P:tRNA export from nucleus"/>
    <property type="evidence" value="ECO:0007669"/>
    <property type="project" value="TreeGrafter"/>
</dbReference>
<dbReference type="Pfam" id="PF17405">
    <property type="entry name" value="Nrap_D4"/>
    <property type="match status" value="1"/>
</dbReference>
<dbReference type="EMBL" id="BSXU01000337">
    <property type="protein sequence ID" value="GMG20299.1"/>
    <property type="molecule type" value="Genomic_DNA"/>
</dbReference>
<dbReference type="GO" id="GO:0032545">
    <property type="term" value="C:CURI complex"/>
    <property type="evidence" value="ECO:0007669"/>
    <property type="project" value="TreeGrafter"/>
</dbReference>
<evidence type="ECO:0000256" key="2">
    <source>
        <dbReference type="ARBA" id="ARBA00006674"/>
    </source>
</evidence>
<dbReference type="InterPro" id="IPR035082">
    <property type="entry name" value="Nrap_D1"/>
</dbReference>
<dbReference type="Pfam" id="PF17407">
    <property type="entry name" value="Nrap_D6"/>
    <property type="match status" value="1"/>
</dbReference>
<keyword evidence="5" id="KW-0690">Ribosome biogenesis</keyword>
<keyword evidence="14" id="KW-1185">Reference proteome</keyword>
<dbReference type="PANTHER" id="PTHR17972">
    <property type="entry name" value="NUCLEOLAR RNA-ASSOCIATED PROTEIN"/>
    <property type="match status" value="1"/>
</dbReference>
<dbReference type="InterPro" id="IPR035370">
    <property type="entry name" value="Nrap_D5"/>
</dbReference>
<evidence type="ECO:0000259" key="9">
    <source>
        <dbReference type="Pfam" id="PF17404"/>
    </source>
</evidence>
<evidence type="ECO:0000259" key="10">
    <source>
        <dbReference type="Pfam" id="PF17405"/>
    </source>
</evidence>
<dbReference type="Gene3D" id="1.10.1410.10">
    <property type="match status" value="2"/>
</dbReference>
<sequence length="1163" mass="132406">MAKRKRQSVQHADASNVSITSTSGEIDTSDLQSNIDDSSKVDISEELSEPHDVHESGDENDDDEDDDSDSEDEQPSFIKRQKKSQLSAQDVQIARETAELFKSNIFKLEIDELIKELKLKESHCKLIENSLHRLHDIIQQIPKSKEFALFEAEALFSNSKNKVVIPFPDPKPTSFKSKLQYDIPEFVSLVGSFGLKTAIQQPKGMSVDMALTMPKSLFQPKDYLNYRAIYKRAFYIAYLADQLIQLSKKNHLPIKVSYDYLNGDRLCPTILIESVSPEHPHKDDLIFEKTKMSIRLIVGFEIGLFESKKLLPDRNCIRVQTKNDSDPLPPTPLYNASLLSSTAYKYYLENLVTARKSAEAFRDAAMLGKLWLKQKGFSSHFNEGGFGHFEFATLMAALLEGGGENGNKILLHGFSSYQLFKGTIKYLATQDLCNDGYLSFSFSLDKFAAYKKNGFKVPTIFDKYTKINILWKMSASSYELLKKYAVETLCLLNDVVQDRFKPIFIQKSDDNLLKYDSLVQIPLKSIDEEGFGALEKISFLSFENFICSKIYRILSKALDERATQIHISISKKDRPWSINKRKPSSSDSHDALINIGLFLDSSRCEKKVTKGPLHSEKEAGEKFASFWGTKAQLRKYKDGNIQYSCLWQSISTESTVITIIKYILTLHLHKDISEKLIINSNKFIKLLPQPVISSKDSTQPIILPFHFQDLKNSYNELCKTLYDLNLPLVIKSIFPTSPALRNTSLLLPVPFSSSSEEFFNESIMQFETSAKWPDELIALEQTKTAFLLKIDQLLNKETAYKCFLQNDELTIPYNDKIVVLKVLTPEGYGFSFRILTERDEVLYLRAIENATDKQKKTVTDVYLRFNQKYMGSTKHHRAVATLVNHYPFYSPVVRLFKRWLDSQLLLCHFPDELVELIALKVFVDPAPFSAPSSVASGFLRLLHFLSTWNWKEEPLILDLAKEFDDDSDKGNYIDKISDRLTVQSYQVMYNNFNKLRQEDPSAIRIQYFVASKEDPSGKLWTSHRISLPIASRLTALSKAAISLLLKHQQHNGVISNKVLKLIFTPALKDYDFVVRLNVPTDFSIASGILPDNKFKNLVQTSSEFSEDVTTTADPTQRYFEELVSRYNNVMVLSTNKFIGLSDTGKVNVITGLFNPSVVNVGVG</sequence>
<feature type="compositionally biased region" description="Acidic residues" evidence="6">
    <location>
        <begin position="58"/>
        <end position="74"/>
    </location>
</feature>
<evidence type="ECO:0000313" key="13">
    <source>
        <dbReference type="EMBL" id="GMG20299.1"/>
    </source>
</evidence>
<accession>A0A9W7DE87</accession>
<keyword evidence="5" id="KW-0687">Ribonucleoprotein</keyword>
<feature type="domain" description="Nrap protein" evidence="8">
    <location>
        <begin position="360"/>
        <end position="507"/>
    </location>
</feature>
<feature type="domain" description="Nrap protein" evidence="7">
    <location>
        <begin position="207"/>
        <end position="356"/>
    </location>
</feature>
<evidence type="ECO:0000313" key="14">
    <source>
        <dbReference type="Proteomes" id="UP001165063"/>
    </source>
</evidence>
<evidence type="ECO:0000256" key="1">
    <source>
        <dbReference type="ARBA" id="ARBA00004604"/>
    </source>
</evidence>
<feature type="region of interest" description="Disordered" evidence="6">
    <location>
        <begin position="1"/>
        <end position="83"/>
    </location>
</feature>
<evidence type="ECO:0000259" key="8">
    <source>
        <dbReference type="Pfam" id="PF17403"/>
    </source>
</evidence>
<comment type="subcellular location">
    <subcellularLocation>
        <location evidence="1 5">Nucleus</location>
        <location evidence="1 5">Nucleolus</location>
    </subcellularLocation>
</comment>
<protein>
    <recommendedName>
        <fullName evidence="5">U3 small nucleolar RNA-associated protein 22</fullName>
    </recommendedName>
</protein>
<evidence type="ECO:0000259" key="11">
    <source>
        <dbReference type="Pfam" id="PF17406"/>
    </source>
</evidence>
<keyword evidence="5" id="KW-0698">rRNA processing</keyword>
<reference evidence="13" key="1">
    <citation type="submission" date="2023-04" db="EMBL/GenBank/DDBJ databases">
        <title>Ambrosiozyma monospora NBRC 1965.</title>
        <authorList>
            <person name="Ichikawa N."/>
            <person name="Sato H."/>
            <person name="Tonouchi N."/>
        </authorList>
    </citation>
    <scope>NUCLEOTIDE SEQUENCE</scope>
    <source>
        <strain evidence="13">NBRC 1965</strain>
    </source>
</reference>
<organism evidence="13 14">
    <name type="scientific">Ambrosiozyma monospora</name>
    <name type="common">Yeast</name>
    <name type="synonym">Endomycopsis monosporus</name>
    <dbReference type="NCBI Taxonomy" id="43982"/>
    <lineage>
        <taxon>Eukaryota</taxon>
        <taxon>Fungi</taxon>
        <taxon>Dikarya</taxon>
        <taxon>Ascomycota</taxon>
        <taxon>Saccharomycotina</taxon>
        <taxon>Pichiomycetes</taxon>
        <taxon>Pichiales</taxon>
        <taxon>Pichiaceae</taxon>
        <taxon>Ambrosiozyma</taxon>
    </lineage>
</organism>
<feature type="domain" description="Nrap protein" evidence="11">
    <location>
        <begin position="886"/>
        <end position="1055"/>
    </location>
</feature>
<comment type="caution">
    <text evidence="13">The sequence shown here is derived from an EMBL/GenBank/DDBJ whole genome shotgun (WGS) entry which is preliminary data.</text>
</comment>
<name>A0A9W7DE87_AMBMO</name>
<dbReference type="OrthoDB" id="10251401at2759"/>
<dbReference type="GO" id="GO:0032040">
    <property type="term" value="C:small-subunit processome"/>
    <property type="evidence" value="ECO:0007669"/>
    <property type="project" value="TreeGrafter"/>
</dbReference>